<dbReference type="AlphaFoldDB" id="A0A2M7QCL1"/>
<dbReference type="SUPFAM" id="SSF159894">
    <property type="entry name" value="YgaC/TfoX-N like"/>
    <property type="match status" value="1"/>
</dbReference>
<comment type="caution">
    <text evidence="1">The sequence shown here is derived from an EMBL/GenBank/DDBJ whole genome shotgun (WGS) entry which is preliminary data.</text>
</comment>
<dbReference type="EMBL" id="PFLF01000100">
    <property type="protein sequence ID" value="PIY68667.1"/>
    <property type="molecule type" value="Genomic_DNA"/>
</dbReference>
<evidence type="ECO:0000313" key="1">
    <source>
        <dbReference type="EMBL" id="PIY68667.1"/>
    </source>
</evidence>
<dbReference type="PANTHER" id="PTHR46889">
    <property type="entry name" value="TRANSPOSASE INSF FOR INSERTION SEQUENCE IS3B-RELATED"/>
    <property type="match status" value="1"/>
</dbReference>
<reference evidence="2" key="1">
    <citation type="submission" date="2017-09" db="EMBL/GenBank/DDBJ databases">
        <title>Depth-based differentiation of microbial function through sediment-hosted aquifers and enrichment of novel symbionts in the deep terrestrial subsurface.</title>
        <authorList>
            <person name="Probst A.J."/>
            <person name="Ladd B."/>
            <person name="Jarett J.K."/>
            <person name="Geller-Mcgrath D.E."/>
            <person name="Sieber C.M.K."/>
            <person name="Emerson J.B."/>
            <person name="Anantharaman K."/>
            <person name="Thomas B.C."/>
            <person name="Malmstrom R."/>
            <person name="Stieglmeier M."/>
            <person name="Klingl A."/>
            <person name="Woyke T."/>
            <person name="Ryan C.M."/>
            <person name="Banfield J.F."/>
        </authorList>
    </citation>
    <scope>NUCLEOTIDE SEQUENCE [LARGE SCALE GENOMIC DNA]</scope>
</reference>
<protein>
    <recommendedName>
        <fullName evidence="3">Integrase catalytic domain-containing protein</fullName>
    </recommendedName>
</protein>
<sequence length="240" mass="27163">MHADKSKKDIYHKKIKDIKDQTIKTSIENTFLTHPAYGHRRLAIQLGMNNKKVLRIMHKYGIKPPGLWYQKMFTTCSDPAYLVNYTNLLKTIDLSTLSVGDVWSCDLTYIKFQGKFIYLSIIQDIVSKEIVGFNLGILSIYMSNSKDTIAYFLKRIGNSTRISIRCEFNECTLYTSGKAVAVICDDLLYVPVCEASIPLENICETDVPYLGAKLHYVISEAQVASIPHLSQILLAIGKSH</sequence>
<evidence type="ECO:0000313" key="2">
    <source>
        <dbReference type="Proteomes" id="UP000230108"/>
    </source>
</evidence>
<name>A0A2M7QCL1_9BACT</name>
<dbReference type="PANTHER" id="PTHR46889:SF7">
    <property type="entry name" value="TRANSPOSASE FOR INSERTION SEQUENCE ELEMENT IS904"/>
    <property type="match status" value="1"/>
</dbReference>
<gene>
    <name evidence="1" type="ORF">COY90_04720</name>
</gene>
<organism evidence="1 2">
    <name type="scientific">Candidatus Roizmanbacteria bacterium CG_4_10_14_0_8_um_filter_39_9</name>
    <dbReference type="NCBI Taxonomy" id="1974829"/>
    <lineage>
        <taxon>Bacteria</taxon>
        <taxon>Candidatus Roizmaniibacteriota</taxon>
    </lineage>
</organism>
<dbReference type="InterPro" id="IPR050900">
    <property type="entry name" value="Transposase_IS3/IS150/IS904"/>
</dbReference>
<evidence type="ECO:0008006" key="3">
    <source>
        <dbReference type="Google" id="ProtNLM"/>
    </source>
</evidence>
<proteinExistence type="predicted"/>
<accession>A0A2M7QCL1</accession>
<dbReference type="Proteomes" id="UP000230108">
    <property type="component" value="Unassembled WGS sequence"/>
</dbReference>